<evidence type="ECO:0000313" key="1">
    <source>
        <dbReference type="EMBL" id="PRP68295.1"/>
    </source>
</evidence>
<dbReference type="EMBL" id="MQUC01000003">
    <property type="protein sequence ID" value="PRP68295.1"/>
    <property type="molecule type" value="Genomic_DNA"/>
</dbReference>
<dbReference type="AlphaFoldDB" id="A0A2S9WXV7"/>
<dbReference type="OrthoDB" id="7066022at2"/>
<protein>
    <submittedName>
        <fullName evidence="1">Uncharacterized protein</fullName>
    </submittedName>
</protein>
<gene>
    <name evidence="1" type="ORF">BST86_05315</name>
</gene>
<sequence length="109" mass="13052">MKQQEFLVEKVFYDLENKNEGLEEDKNYFSENDFASILLRAEHYGIGIFNMEAYHDGKLFGTDNHEVYRKKATHPQWYKSAFGKFKRAQKDMLYRADFKVSQKLLDRPD</sequence>
<organism evidence="1 2">
    <name type="scientific">Nonlabens agnitus</name>
    <dbReference type="NCBI Taxonomy" id="870484"/>
    <lineage>
        <taxon>Bacteria</taxon>
        <taxon>Pseudomonadati</taxon>
        <taxon>Bacteroidota</taxon>
        <taxon>Flavobacteriia</taxon>
        <taxon>Flavobacteriales</taxon>
        <taxon>Flavobacteriaceae</taxon>
        <taxon>Nonlabens</taxon>
    </lineage>
</organism>
<dbReference type="Proteomes" id="UP000239532">
    <property type="component" value="Unassembled WGS sequence"/>
</dbReference>
<reference evidence="1 2" key="1">
    <citation type="submission" date="2016-11" db="EMBL/GenBank/DDBJ databases">
        <title>Trade-off between light-utilization and light-protection in marine flavobacteria.</title>
        <authorList>
            <person name="Kumagai Y."/>
        </authorList>
    </citation>
    <scope>NUCLEOTIDE SEQUENCE [LARGE SCALE GENOMIC DNA]</scope>
    <source>
        <strain evidence="1 2">JCM 17109</strain>
    </source>
</reference>
<comment type="caution">
    <text evidence="1">The sequence shown here is derived from an EMBL/GenBank/DDBJ whole genome shotgun (WGS) entry which is preliminary data.</text>
</comment>
<proteinExistence type="predicted"/>
<name>A0A2S9WXV7_9FLAO</name>
<evidence type="ECO:0000313" key="2">
    <source>
        <dbReference type="Proteomes" id="UP000239532"/>
    </source>
</evidence>
<accession>A0A2S9WXV7</accession>
<keyword evidence="2" id="KW-1185">Reference proteome</keyword>